<protein>
    <submittedName>
        <fullName evidence="4">Possible pfkB family carbohydrate kinase</fullName>
        <ecNumber evidence="4">2.7.1.15</ecNumber>
    </submittedName>
</protein>
<evidence type="ECO:0000259" key="3">
    <source>
        <dbReference type="Pfam" id="PF00294"/>
    </source>
</evidence>
<feature type="domain" description="Carbohydrate kinase PfkB" evidence="3">
    <location>
        <begin position="16"/>
        <end position="277"/>
    </location>
</feature>
<dbReference type="PANTHER" id="PTHR10584:SF166">
    <property type="entry name" value="RIBOKINASE"/>
    <property type="match status" value="1"/>
</dbReference>
<dbReference type="Pfam" id="PF00294">
    <property type="entry name" value="PfkB"/>
    <property type="match status" value="1"/>
</dbReference>
<dbReference type="OrthoDB" id="5504625at2"/>
<evidence type="ECO:0000256" key="2">
    <source>
        <dbReference type="ARBA" id="ARBA00022777"/>
    </source>
</evidence>
<dbReference type="eggNOG" id="COG0524">
    <property type="taxonomic scope" value="Bacteria"/>
</dbReference>
<reference evidence="4 5" key="1">
    <citation type="journal article" date="2007" name="PLoS Genet.">
        <title>Patterns and implications of gene gain and loss in the evolution of Prochlorococcus.</title>
        <authorList>
            <person name="Kettler G.C."/>
            <person name="Martiny A.C."/>
            <person name="Huang K."/>
            <person name="Zucker J."/>
            <person name="Coleman M.L."/>
            <person name="Rodrigue S."/>
            <person name="Chen F."/>
            <person name="Lapidus A."/>
            <person name="Ferriera S."/>
            <person name="Johnson J."/>
            <person name="Steglich C."/>
            <person name="Church G.M."/>
            <person name="Richardson P."/>
            <person name="Chisholm S.W."/>
        </authorList>
    </citation>
    <scope>NUCLEOTIDE SEQUENCE [LARGE SCALE GENOMIC DNA]</scope>
    <source>
        <strain evidence="5">MIT 9211</strain>
    </source>
</reference>
<dbReference type="SUPFAM" id="SSF53613">
    <property type="entry name" value="Ribokinase-like"/>
    <property type="match status" value="1"/>
</dbReference>
<dbReference type="Proteomes" id="UP000000788">
    <property type="component" value="Chromosome"/>
</dbReference>
<keyword evidence="5" id="KW-1185">Reference proteome</keyword>
<dbReference type="Gene3D" id="3.40.1190.20">
    <property type="match status" value="1"/>
</dbReference>
<evidence type="ECO:0000313" key="4">
    <source>
        <dbReference type="EMBL" id="ABX09079.1"/>
    </source>
</evidence>
<keyword evidence="2 4" id="KW-0418">Kinase</keyword>
<keyword evidence="1 4" id="KW-0808">Transferase</keyword>
<dbReference type="KEGG" id="pmj:P9211_11481"/>
<dbReference type="PANTHER" id="PTHR10584">
    <property type="entry name" value="SUGAR KINASE"/>
    <property type="match status" value="1"/>
</dbReference>
<dbReference type="AlphaFoldDB" id="A9BB67"/>
<accession>A9BB67</accession>
<dbReference type="RefSeq" id="WP_012195700.1">
    <property type="nucleotide sequence ID" value="NC_009976.1"/>
</dbReference>
<sequence length="280" mass="30122">MDTYTSKDLPLFPNLKLAVVGHVEWISFIGVKGLPKPGDIIHASNFREEPAGGGAVAAIQLGKLTKQTVHFFTSLGKDRNGIESYKKLEDNGLKLHVAWKDEPTRKGISFVDEKGERTITVIGKRLQPTSNDSLPWQILDGFDGIFITATDAKGIQLCRNAKNIVATPRVGVQTLKEANIELDALVGSALDLAEQIPIMDLYPQPKKQVATEGAQGGYVIPGGRYKAVKLNHKIIDSYGCGDSFAAGLTAGLAAGWEINKALNLAAKCGAICTTFFGPYI</sequence>
<gene>
    <name evidence="4" type="ordered locus">P9211_11481</name>
</gene>
<organism evidence="4 5">
    <name type="scientific">Prochlorococcus marinus (strain MIT 9211)</name>
    <dbReference type="NCBI Taxonomy" id="93059"/>
    <lineage>
        <taxon>Bacteria</taxon>
        <taxon>Bacillati</taxon>
        <taxon>Cyanobacteriota</taxon>
        <taxon>Cyanophyceae</taxon>
        <taxon>Synechococcales</taxon>
        <taxon>Prochlorococcaceae</taxon>
        <taxon>Prochlorococcus</taxon>
    </lineage>
</organism>
<dbReference type="EMBL" id="CP000878">
    <property type="protein sequence ID" value="ABX09079.1"/>
    <property type="molecule type" value="Genomic_DNA"/>
</dbReference>
<dbReference type="InterPro" id="IPR029056">
    <property type="entry name" value="Ribokinase-like"/>
</dbReference>
<dbReference type="GO" id="GO:0004747">
    <property type="term" value="F:ribokinase activity"/>
    <property type="evidence" value="ECO:0007669"/>
    <property type="project" value="UniProtKB-EC"/>
</dbReference>
<dbReference type="EC" id="2.7.1.15" evidence="4"/>
<evidence type="ECO:0000256" key="1">
    <source>
        <dbReference type="ARBA" id="ARBA00022679"/>
    </source>
</evidence>
<dbReference type="InterPro" id="IPR011611">
    <property type="entry name" value="PfkB_dom"/>
</dbReference>
<evidence type="ECO:0000313" key="5">
    <source>
        <dbReference type="Proteomes" id="UP000000788"/>
    </source>
</evidence>
<proteinExistence type="predicted"/>
<dbReference type="HOGENOM" id="CLU_993429_0_0_3"/>
<name>A9BB67_PROM4</name>
<dbReference type="STRING" id="93059.P9211_11481"/>